<organism evidence="1 2">
    <name type="scientific">Liparis tanakae</name>
    <name type="common">Tanaka's snailfish</name>
    <dbReference type="NCBI Taxonomy" id="230148"/>
    <lineage>
        <taxon>Eukaryota</taxon>
        <taxon>Metazoa</taxon>
        <taxon>Chordata</taxon>
        <taxon>Craniata</taxon>
        <taxon>Vertebrata</taxon>
        <taxon>Euteleostomi</taxon>
        <taxon>Actinopterygii</taxon>
        <taxon>Neopterygii</taxon>
        <taxon>Teleostei</taxon>
        <taxon>Neoteleostei</taxon>
        <taxon>Acanthomorphata</taxon>
        <taxon>Eupercaria</taxon>
        <taxon>Perciformes</taxon>
        <taxon>Cottioidei</taxon>
        <taxon>Cottales</taxon>
        <taxon>Liparidae</taxon>
        <taxon>Liparis</taxon>
    </lineage>
</organism>
<dbReference type="AlphaFoldDB" id="A0A4Z2HRN2"/>
<keyword evidence="2" id="KW-1185">Reference proteome</keyword>
<name>A0A4Z2HRN2_9TELE</name>
<accession>A0A4Z2HRN2</accession>
<evidence type="ECO:0000313" key="2">
    <source>
        <dbReference type="Proteomes" id="UP000314294"/>
    </source>
</evidence>
<protein>
    <submittedName>
        <fullName evidence="1">Uncharacterized protein</fullName>
    </submittedName>
</protein>
<evidence type="ECO:0000313" key="1">
    <source>
        <dbReference type="EMBL" id="TNN68270.1"/>
    </source>
</evidence>
<dbReference type="Proteomes" id="UP000314294">
    <property type="component" value="Unassembled WGS sequence"/>
</dbReference>
<comment type="caution">
    <text evidence="1">The sequence shown here is derived from an EMBL/GenBank/DDBJ whole genome shotgun (WGS) entry which is preliminary data.</text>
</comment>
<sequence length="222" mass="25033">MLGNTLLTWIHSKGADEEESLLQNRDVAVERRLKALLPPEELHLSSVVVRNGLVLAHLSLWSRDIQTSVVNPEEKPAKNNSPIPQVIILSSPAPECIGKAIDLAELLHSQSAHTTEELAVWKTGNNSKHESNTELCDQDCSPHGRIIHPRTVSPAITRCERALPVRLRSHEKQHFSHHGDEVLEEDGQMFMAVSKWDQDGHLQDQYENFTSKTVQMTLWAKR</sequence>
<proteinExistence type="predicted"/>
<gene>
    <name evidence="1" type="ORF">EYF80_021451</name>
</gene>
<dbReference type="EMBL" id="SRLO01000192">
    <property type="protein sequence ID" value="TNN68270.1"/>
    <property type="molecule type" value="Genomic_DNA"/>
</dbReference>
<reference evidence="1 2" key="1">
    <citation type="submission" date="2019-03" db="EMBL/GenBank/DDBJ databases">
        <title>First draft genome of Liparis tanakae, snailfish: a comprehensive survey of snailfish specific genes.</title>
        <authorList>
            <person name="Kim W."/>
            <person name="Song I."/>
            <person name="Jeong J.-H."/>
            <person name="Kim D."/>
            <person name="Kim S."/>
            <person name="Ryu S."/>
            <person name="Song J.Y."/>
            <person name="Lee S.K."/>
        </authorList>
    </citation>
    <scope>NUCLEOTIDE SEQUENCE [LARGE SCALE GENOMIC DNA]</scope>
    <source>
        <tissue evidence="1">Muscle</tissue>
    </source>
</reference>